<name>A0A7J5XH15_DISMA</name>
<evidence type="ECO:0000313" key="1">
    <source>
        <dbReference type="EMBL" id="KAF3835869.1"/>
    </source>
</evidence>
<evidence type="ECO:0000313" key="2">
    <source>
        <dbReference type="EMBL" id="KAF3835899.1"/>
    </source>
</evidence>
<dbReference type="EMBL" id="JAAKFY010000024">
    <property type="protein sequence ID" value="KAF3835899.1"/>
    <property type="molecule type" value="Genomic_DNA"/>
</dbReference>
<dbReference type="AlphaFoldDB" id="A0A7J5XH15"/>
<gene>
    <name evidence="1" type="ORF">F7725_028427</name>
    <name evidence="2" type="ORF">F7725_028457</name>
</gene>
<organism evidence="2 3">
    <name type="scientific">Dissostichus mawsoni</name>
    <name type="common">Antarctic cod</name>
    <dbReference type="NCBI Taxonomy" id="36200"/>
    <lineage>
        <taxon>Eukaryota</taxon>
        <taxon>Metazoa</taxon>
        <taxon>Chordata</taxon>
        <taxon>Craniata</taxon>
        <taxon>Vertebrata</taxon>
        <taxon>Euteleostomi</taxon>
        <taxon>Actinopterygii</taxon>
        <taxon>Neopterygii</taxon>
        <taxon>Teleostei</taxon>
        <taxon>Neoteleostei</taxon>
        <taxon>Acanthomorphata</taxon>
        <taxon>Eupercaria</taxon>
        <taxon>Perciformes</taxon>
        <taxon>Notothenioidei</taxon>
        <taxon>Nototheniidae</taxon>
        <taxon>Dissostichus</taxon>
    </lineage>
</organism>
<proteinExistence type="predicted"/>
<dbReference type="Proteomes" id="UP000518266">
    <property type="component" value="Unassembled WGS sequence"/>
</dbReference>
<keyword evidence="3" id="KW-1185">Reference proteome</keyword>
<protein>
    <submittedName>
        <fullName evidence="2">Uncharacterized protein</fullName>
    </submittedName>
</protein>
<dbReference type="OrthoDB" id="8960663at2759"/>
<comment type="caution">
    <text evidence="2">The sequence shown here is derived from an EMBL/GenBank/DDBJ whole genome shotgun (WGS) entry which is preliminary data.</text>
</comment>
<accession>A0A7J5XH15</accession>
<dbReference type="EMBL" id="JAAKFY010000024">
    <property type="protein sequence ID" value="KAF3835869.1"/>
    <property type="molecule type" value="Genomic_DNA"/>
</dbReference>
<reference evidence="2 3" key="1">
    <citation type="submission" date="2020-03" db="EMBL/GenBank/DDBJ databases">
        <title>Dissostichus mawsoni Genome sequencing and assembly.</title>
        <authorList>
            <person name="Park H."/>
        </authorList>
    </citation>
    <scope>NUCLEOTIDE SEQUENCE [LARGE SCALE GENOMIC DNA]</scope>
    <source>
        <strain evidence="2">DM0001</strain>
        <tissue evidence="2">Muscle</tissue>
    </source>
</reference>
<evidence type="ECO:0000313" key="3">
    <source>
        <dbReference type="Proteomes" id="UP000518266"/>
    </source>
</evidence>
<sequence length="106" mass="11761">MCRQLKLGLSKGPLGYLRQDPTDAARLLKDNPSLQDQHAPVKEAVVKQNALTVCQRMSSWWALALAPKTPGDIWDSRDDGYAAFIVKKKCAAGTRMHRLHVGHVLV</sequence>